<protein>
    <submittedName>
        <fullName evidence="2">Uncharacterized protein</fullName>
    </submittedName>
</protein>
<accession>A0A2P8DQQ0</accession>
<sequence length="203" mass="22534">MPDRRTPWHPPQAVPRVGHRTCDHDPDPSWSDCAVLDGPPERWCPKDADDRADDGSCAREEARYLEYSESGWSMMILWAAGTEHIVRCLETRPPPPVRVTHVREDGTEQRWELERTRHDQADIDLFVDTVLGEAGVPAQPSGYRWFLRLPDSCRGADDFAARLRAALGPGRLQTGPPSEDLAAFRRAFAVLYGGAPPDPGGAG</sequence>
<evidence type="ECO:0000313" key="2">
    <source>
        <dbReference type="EMBL" id="PSK99546.1"/>
    </source>
</evidence>
<organism evidence="2 3">
    <name type="scientific">Murinocardiopsis flavida</name>
    <dbReference type="NCBI Taxonomy" id="645275"/>
    <lineage>
        <taxon>Bacteria</taxon>
        <taxon>Bacillati</taxon>
        <taxon>Actinomycetota</taxon>
        <taxon>Actinomycetes</taxon>
        <taxon>Streptosporangiales</taxon>
        <taxon>Nocardiopsidaceae</taxon>
        <taxon>Murinocardiopsis</taxon>
    </lineage>
</organism>
<dbReference type="Pfam" id="PF19381">
    <property type="entry name" value="DUF5956"/>
    <property type="match status" value="1"/>
</dbReference>
<keyword evidence="3" id="KW-1185">Reference proteome</keyword>
<evidence type="ECO:0000256" key="1">
    <source>
        <dbReference type="SAM" id="MobiDB-lite"/>
    </source>
</evidence>
<dbReference type="AlphaFoldDB" id="A0A2P8DQQ0"/>
<dbReference type="EMBL" id="PYGA01000003">
    <property type="protein sequence ID" value="PSK99546.1"/>
    <property type="molecule type" value="Genomic_DNA"/>
</dbReference>
<dbReference type="RefSeq" id="WP_106581936.1">
    <property type="nucleotide sequence ID" value="NZ_PYGA01000003.1"/>
</dbReference>
<proteinExistence type="predicted"/>
<name>A0A2P8DQQ0_9ACTN</name>
<dbReference type="OrthoDB" id="4476365at2"/>
<dbReference type="Proteomes" id="UP000240542">
    <property type="component" value="Unassembled WGS sequence"/>
</dbReference>
<reference evidence="2 3" key="1">
    <citation type="submission" date="2018-03" db="EMBL/GenBank/DDBJ databases">
        <title>Genomic Encyclopedia of Archaeal and Bacterial Type Strains, Phase II (KMG-II): from individual species to whole genera.</title>
        <authorList>
            <person name="Goeker M."/>
        </authorList>
    </citation>
    <scope>NUCLEOTIDE SEQUENCE [LARGE SCALE GENOMIC DNA]</scope>
    <source>
        <strain evidence="2 3">DSM 45312</strain>
    </source>
</reference>
<evidence type="ECO:0000313" key="3">
    <source>
        <dbReference type="Proteomes" id="UP000240542"/>
    </source>
</evidence>
<comment type="caution">
    <text evidence="2">The sequence shown here is derived from an EMBL/GenBank/DDBJ whole genome shotgun (WGS) entry which is preliminary data.</text>
</comment>
<gene>
    <name evidence="2" type="ORF">CLV63_103271</name>
</gene>
<dbReference type="InterPro" id="IPR046000">
    <property type="entry name" value="DUF5956"/>
</dbReference>
<feature type="region of interest" description="Disordered" evidence="1">
    <location>
        <begin position="1"/>
        <end position="24"/>
    </location>
</feature>